<reference evidence="12 13" key="1">
    <citation type="submission" date="2020-07" db="EMBL/GenBank/DDBJ databases">
        <title>Sequencing the genomes of 1000 actinobacteria strains.</title>
        <authorList>
            <person name="Klenk H.-P."/>
        </authorList>
    </citation>
    <scope>NUCLEOTIDE SEQUENCE [LARGE SCALE GENOMIC DNA]</scope>
    <source>
        <strain evidence="12 13">DSM 26341</strain>
    </source>
</reference>
<evidence type="ECO:0000256" key="6">
    <source>
        <dbReference type="ARBA" id="ARBA00022989"/>
    </source>
</evidence>
<feature type="transmembrane region" description="Helical" evidence="9">
    <location>
        <begin position="348"/>
        <end position="366"/>
    </location>
</feature>
<feature type="domain" description="Glycosyltransferase RgtA/B/C/D-like" evidence="10">
    <location>
        <begin position="78"/>
        <end position="240"/>
    </location>
</feature>
<dbReference type="GO" id="GO:0016763">
    <property type="term" value="F:pentosyltransferase activity"/>
    <property type="evidence" value="ECO:0007669"/>
    <property type="project" value="TreeGrafter"/>
</dbReference>
<evidence type="ECO:0000259" key="10">
    <source>
        <dbReference type="Pfam" id="PF13231"/>
    </source>
</evidence>
<feature type="compositionally biased region" description="Low complexity" evidence="8">
    <location>
        <begin position="539"/>
        <end position="551"/>
    </location>
</feature>
<feature type="compositionally biased region" description="Gly residues" evidence="8">
    <location>
        <begin position="573"/>
        <end position="598"/>
    </location>
</feature>
<keyword evidence="7 9" id="KW-0472">Membrane</keyword>
<name>A0A7Z0D5K9_9MICO</name>
<sequence length="712" mass="72557">MTTATSAPARRRTASRKFRWDSPALLVLLAGTAALYLVGRSASGWANSFYSAAVQAGSESWKAFFFGASDAAGSITVDKPPASLWVMALSVRAFGLSSWSILVPQALMGVATVGVLYASVRRTAIRRLGRAAASCAGLLAGLVLALTPVAALMFRFNNPDALLVLLMTGATALTLRAVRTGRARWILLAGVLIGFGFLTKQLQVFLILPALVAVYAACAPHGWWARIRHLLGAAAAIVVSAGWWVAAVQLTPASDRPYIGGSQHNSILELTFGYNGFGRLTGNETGSVGGGGTGGAGGMWGTPGIGRLFGSEMGGQISWLLPAALAVLAAGLVVLGRARRTDVYRAALIAWGLWLVVTGLTFSLMSGIIHPYYMVALAPALAAVVGLGTVLLWRNRSRGWVMTVLAPATAGTAVWEFVLLGRTPDWYPWLRIVILVGGIAAAILLELIATLRRLRNGASMRRRERLAASLALVTALAGPFAYTLQTASTGHSGSIVSAGPTATGFGGGPGGGPAGGGAPGTAGGKRGAIGQPPGGPGNGAPQQGSQQRGPGQSPPHGTPPAMAQGSRGSQGSTQGGMRGGPGRGNAAGAGNGSGGGLLNGSTPGKKLTQLLDADSGDYTWVAATIGANSAAGYQLATELPVMPIGGFNGTDPSPTLAEFKADVAAGKIHYFIAGGGMGGGQSTGPSSRITSWVKAHYSEQTVDGVSIFDLTK</sequence>
<comment type="caution">
    <text evidence="12">The sequence shown here is derived from an EMBL/GenBank/DDBJ whole genome shotgun (WGS) entry which is preliminary data.</text>
</comment>
<feature type="transmembrane region" description="Helical" evidence="9">
    <location>
        <begin position="466"/>
        <end position="484"/>
    </location>
</feature>
<evidence type="ECO:0000256" key="2">
    <source>
        <dbReference type="ARBA" id="ARBA00022475"/>
    </source>
</evidence>
<feature type="transmembrane region" description="Helical" evidence="9">
    <location>
        <begin position="161"/>
        <end position="178"/>
    </location>
</feature>
<feature type="transmembrane region" description="Helical" evidence="9">
    <location>
        <begin position="317"/>
        <end position="336"/>
    </location>
</feature>
<feature type="transmembrane region" description="Helical" evidence="9">
    <location>
        <begin position="99"/>
        <end position="120"/>
    </location>
</feature>
<feature type="transmembrane region" description="Helical" evidence="9">
    <location>
        <begin position="132"/>
        <end position="155"/>
    </location>
</feature>
<feature type="transmembrane region" description="Helical" evidence="9">
    <location>
        <begin position="183"/>
        <end position="199"/>
    </location>
</feature>
<evidence type="ECO:0000313" key="12">
    <source>
        <dbReference type="EMBL" id="NYI69330.1"/>
    </source>
</evidence>
<keyword evidence="5 9" id="KW-0812">Transmembrane</keyword>
<feature type="transmembrane region" description="Helical" evidence="9">
    <location>
        <begin position="426"/>
        <end position="445"/>
    </location>
</feature>
<feature type="transmembrane region" description="Helical" evidence="9">
    <location>
        <begin position="372"/>
        <end position="393"/>
    </location>
</feature>
<keyword evidence="6 9" id="KW-1133">Transmembrane helix</keyword>
<accession>A0A7Z0D5K9</accession>
<feature type="transmembrane region" description="Helical" evidence="9">
    <location>
        <begin position="205"/>
        <end position="223"/>
    </location>
</feature>
<feature type="transmembrane region" description="Helical" evidence="9">
    <location>
        <begin position="400"/>
        <end position="420"/>
    </location>
</feature>
<evidence type="ECO:0000259" key="11">
    <source>
        <dbReference type="Pfam" id="PF24878"/>
    </source>
</evidence>
<dbReference type="RefSeq" id="WP_179429573.1">
    <property type="nucleotide sequence ID" value="NZ_JACBZP010000001.1"/>
</dbReference>
<organism evidence="12 13">
    <name type="scientific">Spelaeicoccus albus</name>
    <dbReference type="NCBI Taxonomy" id="1280376"/>
    <lineage>
        <taxon>Bacteria</taxon>
        <taxon>Bacillati</taxon>
        <taxon>Actinomycetota</taxon>
        <taxon>Actinomycetes</taxon>
        <taxon>Micrococcales</taxon>
        <taxon>Brevibacteriaceae</taxon>
        <taxon>Spelaeicoccus</taxon>
    </lineage>
</organism>
<dbReference type="GO" id="GO:0005886">
    <property type="term" value="C:plasma membrane"/>
    <property type="evidence" value="ECO:0007669"/>
    <property type="project" value="UniProtKB-SubCell"/>
</dbReference>
<feature type="transmembrane region" description="Helical" evidence="9">
    <location>
        <begin position="230"/>
        <end position="250"/>
    </location>
</feature>
<keyword evidence="3" id="KW-0328">Glycosyltransferase</keyword>
<dbReference type="Proteomes" id="UP000539111">
    <property type="component" value="Unassembled WGS sequence"/>
</dbReference>
<evidence type="ECO:0000256" key="3">
    <source>
        <dbReference type="ARBA" id="ARBA00022676"/>
    </source>
</evidence>
<gene>
    <name evidence="12" type="ORF">BJY26_003636</name>
</gene>
<protein>
    <submittedName>
        <fullName evidence="12">4-amino-4-deoxy-L-arabinose transferase-like glycosyltransferase</fullName>
    </submittedName>
</protein>
<evidence type="ECO:0000256" key="7">
    <source>
        <dbReference type="ARBA" id="ARBA00023136"/>
    </source>
</evidence>
<dbReference type="GO" id="GO:0010041">
    <property type="term" value="P:response to iron(III) ion"/>
    <property type="evidence" value="ECO:0007669"/>
    <property type="project" value="TreeGrafter"/>
</dbReference>
<dbReference type="InterPro" id="IPR050297">
    <property type="entry name" value="LipidA_mod_glycosyltrf_83"/>
</dbReference>
<dbReference type="GO" id="GO:0009103">
    <property type="term" value="P:lipopolysaccharide biosynthetic process"/>
    <property type="evidence" value="ECO:0007669"/>
    <property type="project" value="UniProtKB-ARBA"/>
</dbReference>
<keyword evidence="13" id="KW-1185">Reference proteome</keyword>
<dbReference type="AlphaFoldDB" id="A0A7Z0D5K9"/>
<keyword evidence="4 12" id="KW-0808">Transferase</keyword>
<evidence type="ECO:0000256" key="9">
    <source>
        <dbReference type="SAM" id="Phobius"/>
    </source>
</evidence>
<proteinExistence type="predicted"/>
<dbReference type="PANTHER" id="PTHR33908">
    <property type="entry name" value="MANNOSYLTRANSFERASE YKCB-RELATED"/>
    <property type="match status" value="1"/>
</dbReference>
<evidence type="ECO:0000256" key="5">
    <source>
        <dbReference type="ARBA" id="ARBA00022692"/>
    </source>
</evidence>
<feature type="compositionally biased region" description="Gly residues" evidence="8">
    <location>
        <begin position="504"/>
        <end position="527"/>
    </location>
</feature>
<evidence type="ECO:0000256" key="1">
    <source>
        <dbReference type="ARBA" id="ARBA00004651"/>
    </source>
</evidence>
<dbReference type="EMBL" id="JACBZP010000001">
    <property type="protein sequence ID" value="NYI69330.1"/>
    <property type="molecule type" value="Genomic_DNA"/>
</dbReference>
<dbReference type="Pfam" id="PF24878">
    <property type="entry name" value="YkcB_C"/>
    <property type="match status" value="1"/>
</dbReference>
<comment type="subcellular location">
    <subcellularLocation>
        <location evidence="1">Cell membrane</location>
        <topology evidence="1">Multi-pass membrane protein</topology>
    </subcellularLocation>
</comment>
<dbReference type="InterPro" id="IPR038731">
    <property type="entry name" value="RgtA/B/C-like"/>
</dbReference>
<dbReference type="PANTHER" id="PTHR33908:SF3">
    <property type="entry name" value="UNDECAPRENYL PHOSPHATE-ALPHA-4-AMINO-4-DEOXY-L-ARABINOSE ARABINOSYL TRANSFERASE"/>
    <property type="match status" value="1"/>
</dbReference>
<feature type="region of interest" description="Disordered" evidence="8">
    <location>
        <begin position="500"/>
        <end position="601"/>
    </location>
</feature>
<dbReference type="Pfam" id="PF13231">
    <property type="entry name" value="PMT_2"/>
    <property type="match status" value="1"/>
</dbReference>
<feature type="domain" description="Putative mannosyltransferase YkcA/B-like C-terminal" evidence="11">
    <location>
        <begin position="607"/>
        <end position="696"/>
    </location>
</feature>
<evidence type="ECO:0000313" key="13">
    <source>
        <dbReference type="Proteomes" id="UP000539111"/>
    </source>
</evidence>
<dbReference type="InterPro" id="IPR056785">
    <property type="entry name" value="YkcA/B-like_C"/>
</dbReference>
<evidence type="ECO:0000256" key="4">
    <source>
        <dbReference type="ARBA" id="ARBA00022679"/>
    </source>
</evidence>
<evidence type="ECO:0000256" key="8">
    <source>
        <dbReference type="SAM" id="MobiDB-lite"/>
    </source>
</evidence>
<keyword evidence="2" id="KW-1003">Cell membrane</keyword>